<dbReference type="Pfam" id="PF13487">
    <property type="entry name" value="HD_5"/>
    <property type="match status" value="1"/>
</dbReference>
<dbReference type="Gene3D" id="1.10.3210.10">
    <property type="entry name" value="Hypothetical protein af1432"/>
    <property type="match status" value="1"/>
</dbReference>
<dbReference type="CDD" id="cd00077">
    <property type="entry name" value="HDc"/>
    <property type="match status" value="1"/>
</dbReference>
<dbReference type="PANTHER" id="PTHR45228">
    <property type="entry name" value="CYCLIC DI-GMP PHOSPHODIESTERASE TM_0186-RELATED"/>
    <property type="match status" value="1"/>
</dbReference>
<keyword evidence="4" id="KW-1185">Reference proteome</keyword>
<feature type="transmembrane region" description="Helical" evidence="1">
    <location>
        <begin position="308"/>
        <end position="331"/>
    </location>
</feature>
<evidence type="ECO:0000313" key="4">
    <source>
        <dbReference type="Proteomes" id="UP001144471"/>
    </source>
</evidence>
<dbReference type="PROSITE" id="PS51832">
    <property type="entry name" value="HD_GYP"/>
    <property type="match status" value="1"/>
</dbReference>
<dbReference type="EMBL" id="BSDY01000017">
    <property type="protein sequence ID" value="GLI57411.1"/>
    <property type="molecule type" value="Genomic_DNA"/>
</dbReference>
<name>A0A9W6GPB4_9FUSO</name>
<gene>
    <name evidence="3" type="ORF">PM10SUCC1_29250</name>
</gene>
<evidence type="ECO:0000259" key="2">
    <source>
        <dbReference type="PROSITE" id="PS51832"/>
    </source>
</evidence>
<reference evidence="3" key="1">
    <citation type="submission" date="2022-12" db="EMBL/GenBank/DDBJ databases">
        <title>Reference genome sequencing for broad-spectrum identification of bacterial and archaeal isolates by mass spectrometry.</title>
        <authorList>
            <person name="Sekiguchi Y."/>
            <person name="Tourlousse D.M."/>
        </authorList>
    </citation>
    <scope>NUCLEOTIDE SEQUENCE</scope>
    <source>
        <strain evidence="3">10succ1</strain>
    </source>
</reference>
<dbReference type="SMART" id="SM00471">
    <property type="entry name" value="HDc"/>
    <property type="match status" value="1"/>
</dbReference>
<dbReference type="InterPro" id="IPR037522">
    <property type="entry name" value="HD_GYP_dom"/>
</dbReference>
<keyword evidence="1" id="KW-1133">Transmembrane helix</keyword>
<proteinExistence type="predicted"/>
<dbReference type="SUPFAM" id="SSF109604">
    <property type="entry name" value="HD-domain/PDEase-like"/>
    <property type="match status" value="1"/>
</dbReference>
<dbReference type="PANTHER" id="PTHR45228:SF1">
    <property type="entry name" value="CYCLIC DI-GMP PHOSPHODIESTERASE TM_0186"/>
    <property type="match status" value="1"/>
</dbReference>
<accession>A0A9W6GPB4</accession>
<keyword evidence="1" id="KW-0472">Membrane</keyword>
<organism evidence="3 4">
    <name type="scientific">Propionigenium maris DSM 9537</name>
    <dbReference type="NCBI Taxonomy" id="1123000"/>
    <lineage>
        <taxon>Bacteria</taxon>
        <taxon>Fusobacteriati</taxon>
        <taxon>Fusobacteriota</taxon>
        <taxon>Fusobacteriia</taxon>
        <taxon>Fusobacteriales</taxon>
        <taxon>Fusobacteriaceae</taxon>
        <taxon>Propionigenium</taxon>
    </lineage>
</organism>
<comment type="caution">
    <text evidence="3">The sequence shown here is derived from an EMBL/GenBank/DDBJ whole genome shotgun (WGS) entry which is preliminary data.</text>
</comment>
<protein>
    <submittedName>
        <fullName evidence="3">Metal-dependent phosphohydrolase</fullName>
    </submittedName>
</protein>
<feature type="domain" description="HD-GYP" evidence="2">
    <location>
        <begin position="343"/>
        <end position="538"/>
    </location>
</feature>
<dbReference type="Gene3D" id="3.40.50.2300">
    <property type="match status" value="1"/>
</dbReference>
<evidence type="ECO:0000313" key="3">
    <source>
        <dbReference type="EMBL" id="GLI57411.1"/>
    </source>
</evidence>
<keyword evidence="1" id="KW-0812">Transmembrane</keyword>
<dbReference type="InterPro" id="IPR003607">
    <property type="entry name" value="HD/PDEase_dom"/>
</dbReference>
<dbReference type="Proteomes" id="UP001144471">
    <property type="component" value="Unassembled WGS sequence"/>
</dbReference>
<sequence>MILHSYSEDYLWTREIQDGILEGLEGREGSYNISLEYMDTKNFPSVEYLEEYDRLFSYKYTSRKIDLVIAVDDRAFSYVLSRREDIFKGVPILGTGLNTLEDEYLEAEDAYIMVEEPDYEANIKLALKQNSDAEKIYFITDITPTGQKIKREVEKVAENYDIEREWLEDLTLEELKGRVESLGRKDIIIYLVFFMDRLGNSYSYYEPIAEVSRASKVPIYINWSFYLNTGAFGGYAFDGRRMGVQTIDVAEGILEGEEIPRVTGTSQRSSYVFDYNVIQERSLEYVYYPLKSVFLNRPETFYRRNRRLILTFLGVLGVLTTILLLVYINLVKERTINARDRELLDTQKDLLNRLGDVIEYRSRETADHAGRVAKISKFIALKVGCTQKEAEIIEIASPLHDIGKIGVPDEILNFPGRYTEEQFREMKKHANIGYDILKGSGRRVIDAAATIAHEHHERWDGKGYPRHLKEDEINLFARITMVADVMDALLSERSYKRAWTYDETLEYIIQGKGEMFDPKIVEVVETYRDELRKISTEV</sequence>
<dbReference type="AlphaFoldDB" id="A0A9W6GPB4"/>
<evidence type="ECO:0000256" key="1">
    <source>
        <dbReference type="SAM" id="Phobius"/>
    </source>
</evidence>
<dbReference type="InterPro" id="IPR052020">
    <property type="entry name" value="Cyclic_di-GMP/3'3'-cGAMP_PDE"/>
</dbReference>